<organism evidence="2 3">
    <name type="scientific">Cudoniella acicularis</name>
    <dbReference type="NCBI Taxonomy" id="354080"/>
    <lineage>
        <taxon>Eukaryota</taxon>
        <taxon>Fungi</taxon>
        <taxon>Dikarya</taxon>
        <taxon>Ascomycota</taxon>
        <taxon>Pezizomycotina</taxon>
        <taxon>Leotiomycetes</taxon>
        <taxon>Helotiales</taxon>
        <taxon>Tricladiaceae</taxon>
        <taxon>Cudoniella</taxon>
    </lineage>
</organism>
<name>A0A8H4R915_9HELO</name>
<comment type="caution">
    <text evidence="2">The sequence shown here is derived from an EMBL/GenBank/DDBJ whole genome shotgun (WGS) entry which is preliminary data.</text>
</comment>
<evidence type="ECO:0000313" key="2">
    <source>
        <dbReference type="EMBL" id="KAF4624603.1"/>
    </source>
</evidence>
<dbReference type="AlphaFoldDB" id="A0A8H4R915"/>
<dbReference type="EMBL" id="JAAMPI010001606">
    <property type="protein sequence ID" value="KAF4624603.1"/>
    <property type="molecule type" value="Genomic_DNA"/>
</dbReference>
<reference evidence="2 3" key="1">
    <citation type="submission" date="2020-03" db="EMBL/GenBank/DDBJ databases">
        <title>Draft Genome Sequence of Cudoniella acicularis.</title>
        <authorList>
            <person name="Buettner E."/>
            <person name="Kellner H."/>
        </authorList>
    </citation>
    <scope>NUCLEOTIDE SEQUENCE [LARGE SCALE GENOMIC DNA]</scope>
    <source>
        <strain evidence="2 3">DSM 108380</strain>
    </source>
</reference>
<evidence type="ECO:0000256" key="1">
    <source>
        <dbReference type="SAM" id="Coils"/>
    </source>
</evidence>
<accession>A0A8H4R915</accession>
<dbReference type="Proteomes" id="UP000566819">
    <property type="component" value="Unassembled WGS sequence"/>
</dbReference>
<feature type="coiled-coil region" evidence="1">
    <location>
        <begin position="26"/>
        <end position="115"/>
    </location>
</feature>
<gene>
    <name evidence="2" type="ORF">G7Y89_g13564</name>
</gene>
<protein>
    <submittedName>
        <fullName evidence="2">Uncharacterized protein</fullName>
    </submittedName>
</protein>
<sequence length="135" mass="15673">MPLPQLFTFSIPPHSPSNQFHNPTFQKAMQARISDLLDRMELLQQDLDSTEREIDELEESAAVCTAYAYQVKELAKAEMVKKKWMRREAQLAQQIRREEMEMKRLVEENASLRRKITRIPKWKNGAGHQGSSGSD</sequence>
<keyword evidence="3" id="KW-1185">Reference proteome</keyword>
<keyword evidence="1" id="KW-0175">Coiled coil</keyword>
<proteinExistence type="predicted"/>
<evidence type="ECO:0000313" key="3">
    <source>
        <dbReference type="Proteomes" id="UP000566819"/>
    </source>
</evidence>